<gene>
    <name evidence="5" type="ORF">QTG54_006070</name>
</gene>
<dbReference type="InterPro" id="IPR052585">
    <property type="entry name" value="Lipid_raft_assoc_Zn_ADH"/>
</dbReference>
<dbReference type="InterPro" id="IPR013149">
    <property type="entry name" value="ADH-like_C"/>
</dbReference>
<comment type="similarity">
    <text evidence="2">Belongs to the zinc-containing alcohol dehydrogenase family.</text>
</comment>
<dbReference type="Gene3D" id="3.40.50.720">
    <property type="entry name" value="NAD(P)-binding Rossmann-like Domain"/>
    <property type="match status" value="1"/>
</dbReference>
<comment type="cofactor">
    <cofactor evidence="2">
        <name>Zn(2+)</name>
        <dbReference type="ChEBI" id="CHEBI:29105"/>
    </cofactor>
</comment>
<dbReference type="Pfam" id="PF08240">
    <property type="entry name" value="ADH_N"/>
    <property type="match status" value="1"/>
</dbReference>
<feature type="domain" description="Enoyl reductase (ER)" evidence="4">
    <location>
        <begin position="182"/>
        <end position="523"/>
    </location>
</feature>
<accession>A0AAD8YD89</accession>
<dbReference type="Proteomes" id="UP001224775">
    <property type="component" value="Unassembled WGS sequence"/>
</dbReference>
<dbReference type="InterPro" id="IPR036291">
    <property type="entry name" value="NAD(P)-bd_dom_sf"/>
</dbReference>
<proteinExistence type="inferred from homology"/>
<dbReference type="SUPFAM" id="SSF50129">
    <property type="entry name" value="GroES-like"/>
    <property type="match status" value="1"/>
</dbReference>
<dbReference type="InterPro" id="IPR020843">
    <property type="entry name" value="ER"/>
</dbReference>
<reference evidence="5" key="1">
    <citation type="submission" date="2023-06" db="EMBL/GenBank/DDBJ databases">
        <title>Survivors Of The Sea: Transcriptome response of Skeletonema marinoi to long-term dormancy.</title>
        <authorList>
            <person name="Pinder M.I.M."/>
            <person name="Kourtchenko O."/>
            <person name="Robertson E.K."/>
            <person name="Larsson T."/>
            <person name="Maumus F."/>
            <person name="Osuna-Cruz C.M."/>
            <person name="Vancaester E."/>
            <person name="Stenow R."/>
            <person name="Vandepoele K."/>
            <person name="Ploug H."/>
            <person name="Bruchert V."/>
            <person name="Godhe A."/>
            <person name="Topel M."/>
        </authorList>
    </citation>
    <scope>NUCLEOTIDE SEQUENCE</scope>
    <source>
        <strain evidence="5">R05AC</strain>
    </source>
</reference>
<protein>
    <submittedName>
        <fullName evidence="5">Medium chain reductase/dehydrogenase (MDR)/zinc-dependent alcohol dehydrogenase-like family protein</fullName>
    </submittedName>
</protein>
<evidence type="ECO:0000256" key="3">
    <source>
        <dbReference type="SAM" id="MobiDB-lite"/>
    </source>
</evidence>
<dbReference type="PANTHER" id="PTHR43482">
    <property type="entry name" value="PROTEIN AST1-RELATED"/>
    <property type="match status" value="1"/>
</dbReference>
<dbReference type="Pfam" id="PF00107">
    <property type="entry name" value="ADH_zinc_N"/>
    <property type="match status" value="1"/>
</dbReference>
<dbReference type="InterPro" id="IPR011032">
    <property type="entry name" value="GroES-like_sf"/>
</dbReference>
<dbReference type="GO" id="GO:0016491">
    <property type="term" value="F:oxidoreductase activity"/>
    <property type="evidence" value="ECO:0007669"/>
    <property type="project" value="UniProtKB-KW"/>
</dbReference>
<dbReference type="PANTHER" id="PTHR43482:SF1">
    <property type="entry name" value="PROTEIN AST1-RELATED"/>
    <property type="match status" value="1"/>
</dbReference>
<sequence>MTTATTIVASPDLAPTSSVDHKELTNSSASGSGKRIKWKKLFSKKKKKKSVTKEKMEAEAVGRIKAEEKAEAVEVPPSLSVLPIKDDPLPSAPSPTSVMDATAPMDDSMSMNGEDSVFSDGGSTHASTSTHNIGEDIDSCGGTVFKTEDQDADGLSKLTENVFSPMDWLCSTGTDQGKVEEAHLENASYSPEAGFVRTVGNFPELSEDSVLIQVETTTISTRDSLERLRRANTKELKAELWVPGHEIVGLVVRVGTNADKFLLGKRVAAVLPFGGGCAQYVCIDAKDVIAVPAEASSNEVVALLSTYLTAYQCLESAAAKEEADVEQEESPLSGKSVLIFGAGSPLGLAFVDLAKNAGATVYTVSHSSHLDAITEMGADHWYRLSQKEEWSEQWKNKIDLVVDTVGNHDDSDNKPSFYNVMKTGGGRLATVNITSCEKKYLPLTRAKSCAFYKSVVNEKAFEYDMFKSFDGNQDLFTQDLAKLYDLHKTGKIGPKIYSRVGFDEMQSEWEKVMRGRTNGVVVVSPWK</sequence>
<keyword evidence="2" id="KW-0862">Zinc</keyword>
<dbReference type="EMBL" id="JATAAI010000009">
    <property type="protein sequence ID" value="KAK1743449.1"/>
    <property type="molecule type" value="Genomic_DNA"/>
</dbReference>
<keyword evidence="2" id="KW-0479">Metal-binding</keyword>
<evidence type="ECO:0000256" key="2">
    <source>
        <dbReference type="RuleBase" id="RU361277"/>
    </source>
</evidence>
<name>A0AAD8YD89_9STRA</name>
<dbReference type="SUPFAM" id="SSF51735">
    <property type="entry name" value="NAD(P)-binding Rossmann-fold domains"/>
    <property type="match status" value="1"/>
</dbReference>
<dbReference type="InterPro" id="IPR013154">
    <property type="entry name" value="ADH-like_N"/>
</dbReference>
<evidence type="ECO:0000259" key="4">
    <source>
        <dbReference type="SMART" id="SM00829"/>
    </source>
</evidence>
<dbReference type="PROSITE" id="PS00059">
    <property type="entry name" value="ADH_ZINC"/>
    <property type="match status" value="1"/>
</dbReference>
<evidence type="ECO:0000313" key="6">
    <source>
        <dbReference type="Proteomes" id="UP001224775"/>
    </source>
</evidence>
<dbReference type="GO" id="GO:0008270">
    <property type="term" value="F:zinc ion binding"/>
    <property type="evidence" value="ECO:0007669"/>
    <property type="project" value="InterPro"/>
</dbReference>
<keyword evidence="6" id="KW-1185">Reference proteome</keyword>
<evidence type="ECO:0000256" key="1">
    <source>
        <dbReference type="ARBA" id="ARBA00023002"/>
    </source>
</evidence>
<feature type="region of interest" description="Disordered" evidence="3">
    <location>
        <begin position="1"/>
        <end position="35"/>
    </location>
</feature>
<evidence type="ECO:0000313" key="5">
    <source>
        <dbReference type="EMBL" id="KAK1743449.1"/>
    </source>
</evidence>
<dbReference type="SMART" id="SM00829">
    <property type="entry name" value="PKS_ER"/>
    <property type="match status" value="1"/>
</dbReference>
<keyword evidence="1" id="KW-0560">Oxidoreductase</keyword>
<dbReference type="InterPro" id="IPR002328">
    <property type="entry name" value="ADH_Zn_CS"/>
</dbReference>
<organism evidence="5 6">
    <name type="scientific">Skeletonema marinoi</name>
    <dbReference type="NCBI Taxonomy" id="267567"/>
    <lineage>
        <taxon>Eukaryota</taxon>
        <taxon>Sar</taxon>
        <taxon>Stramenopiles</taxon>
        <taxon>Ochrophyta</taxon>
        <taxon>Bacillariophyta</taxon>
        <taxon>Coscinodiscophyceae</taxon>
        <taxon>Thalassiosirophycidae</taxon>
        <taxon>Thalassiosirales</taxon>
        <taxon>Skeletonemataceae</taxon>
        <taxon>Skeletonema</taxon>
        <taxon>Skeletonema marinoi-dohrnii complex</taxon>
    </lineage>
</organism>
<dbReference type="AlphaFoldDB" id="A0AAD8YD89"/>
<comment type="caution">
    <text evidence="5">The sequence shown here is derived from an EMBL/GenBank/DDBJ whole genome shotgun (WGS) entry which is preliminary data.</text>
</comment>
<dbReference type="Gene3D" id="3.90.180.10">
    <property type="entry name" value="Medium-chain alcohol dehydrogenases, catalytic domain"/>
    <property type="match status" value="1"/>
</dbReference>